<evidence type="ECO:0000256" key="2">
    <source>
        <dbReference type="ARBA" id="ARBA00022692"/>
    </source>
</evidence>
<dbReference type="PANTHER" id="PTHR35371">
    <property type="entry name" value="INNER MEMBRANE PROTEIN"/>
    <property type="match status" value="1"/>
</dbReference>
<dbReference type="GO" id="GO:0016020">
    <property type="term" value="C:membrane"/>
    <property type="evidence" value="ECO:0007669"/>
    <property type="project" value="UniProtKB-SubCell"/>
</dbReference>
<feature type="transmembrane region" description="Helical" evidence="5">
    <location>
        <begin position="69"/>
        <end position="87"/>
    </location>
</feature>
<dbReference type="InterPro" id="IPR023352">
    <property type="entry name" value="MAPEG-like_dom_sf"/>
</dbReference>
<gene>
    <name evidence="6" type="ORF">ICI42_04765</name>
</gene>
<evidence type="ECO:0000256" key="1">
    <source>
        <dbReference type="ARBA" id="ARBA00004370"/>
    </source>
</evidence>
<evidence type="ECO:0000313" key="6">
    <source>
        <dbReference type="EMBL" id="MBD0413959.1"/>
    </source>
</evidence>
<feature type="transmembrane region" description="Helical" evidence="5">
    <location>
        <begin position="117"/>
        <end position="134"/>
    </location>
</feature>
<dbReference type="Gene3D" id="1.20.120.550">
    <property type="entry name" value="Membrane associated eicosanoid/glutathione metabolism-like domain"/>
    <property type="match status" value="1"/>
</dbReference>
<protein>
    <submittedName>
        <fullName evidence="6">MAPEG family protein</fullName>
    </submittedName>
</protein>
<feature type="transmembrane region" description="Helical" evidence="5">
    <location>
        <begin position="6"/>
        <end position="26"/>
    </location>
</feature>
<evidence type="ECO:0000313" key="7">
    <source>
        <dbReference type="Proteomes" id="UP000643405"/>
    </source>
</evidence>
<evidence type="ECO:0000256" key="3">
    <source>
        <dbReference type="ARBA" id="ARBA00022989"/>
    </source>
</evidence>
<keyword evidence="3 5" id="KW-1133">Transmembrane helix</keyword>
<dbReference type="InterPro" id="IPR001129">
    <property type="entry name" value="Membr-assoc_MAPEG"/>
</dbReference>
<accession>A0A8J6PF51</accession>
<evidence type="ECO:0000256" key="5">
    <source>
        <dbReference type="SAM" id="Phobius"/>
    </source>
</evidence>
<comment type="subcellular location">
    <subcellularLocation>
        <location evidence="1">Membrane</location>
    </subcellularLocation>
</comment>
<organism evidence="6 7">
    <name type="scientific">Oryzicola mucosus</name>
    <dbReference type="NCBI Taxonomy" id="2767425"/>
    <lineage>
        <taxon>Bacteria</taxon>
        <taxon>Pseudomonadati</taxon>
        <taxon>Pseudomonadota</taxon>
        <taxon>Alphaproteobacteria</taxon>
        <taxon>Hyphomicrobiales</taxon>
        <taxon>Phyllobacteriaceae</taxon>
        <taxon>Oryzicola</taxon>
    </lineage>
</organism>
<evidence type="ECO:0000256" key="4">
    <source>
        <dbReference type="ARBA" id="ARBA00023136"/>
    </source>
</evidence>
<keyword evidence="2 5" id="KW-0812">Transmembrane</keyword>
<keyword evidence="7" id="KW-1185">Reference proteome</keyword>
<name>A0A8J6PF51_9HYPH</name>
<reference evidence="6" key="1">
    <citation type="submission" date="2020-09" db="EMBL/GenBank/DDBJ databases">
        <title>Genome seq and assembly of Tianweitania sp.</title>
        <authorList>
            <person name="Chhetri G."/>
        </authorList>
    </citation>
    <scope>NUCLEOTIDE SEQUENCE</scope>
    <source>
        <strain evidence="6">Rool2</strain>
    </source>
</reference>
<dbReference type="EMBL" id="JACVVX010000001">
    <property type="protein sequence ID" value="MBD0413959.1"/>
    <property type="molecule type" value="Genomic_DNA"/>
</dbReference>
<dbReference type="Pfam" id="PF01124">
    <property type="entry name" value="MAPEG"/>
    <property type="match status" value="1"/>
</dbReference>
<proteinExistence type="predicted"/>
<dbReference type="Proteomes" id="UP000643405">
    <property type="component" value="Unassembled WGS sequence"/>
</dbReference>
<sequence length="135" mass="14722">MQYLVASPFVQLVAWSVVLLVVHILLQGFSATRELGTEWNAGPRDEGRKPTGAFAGRAERASLNFRETYPAFVGLALALAIVGDPSGWGLTGAWVWLVARLAYIPLYLAGIPYIRSLVWTVSLVGLAIMFLTVVF</sequence>
<dbReference type="SUPFAM" id="SSF161084">
    <property type="entry name" value="MAPEG domain-like"/>
    <property type="match status" value="1"/>
</dbReference>
<dbReference type="AlphaFoldDB" id="A0A8J6PF51"/>
<comment type="caution">
    <text evidence="6">The sequence shown here is derived from an EMBL/GenBank/DDBJ whole genome shotgun (WGS) entry which is preliminary data.</text>
</comment>
<keyword evidence="4 5" id="KW-0472">Membrane</keyword>
<dbReference type="PANTHER" id="PTHR35371:SF1">
    <property type="entry name" value="BLR7753 PROTEIN"/>
    <property type="match status" value="1"/>
</dbReference>